<dbReference type="Proteomes" id="UP001472677">
    <property type="component" value="Unassembled WGS sequence"/>
</dbReference>
<sequence>MGLKDVLRITGIQVVGLPVTVNEKEKNSKDLCIEFFGTDRCRRSSGISPTWLREKYGKLDKEAALEGKELDSHVQAAVLYILEYCSPY</sequence>
<organism evidence="1 2">
    <name type="scientific">Hibiscus sabdariffa</name>
    <name type="common">roselle</name>
    <dbReference type="NCBI Taxonomy" id="183260"/>
    <lineage>
        <taxon>Eukaryota</taxon>
        <taxon>Viridiplantae</taxon>
        <taxon>Streptophyta</taxon>
        <taxon>Embryophyta</taxon>
        <taxon>Tracheophyta</taxon>
        <taxon>Spermatophyta</taxon>
        <taxon>Magnoliopsida</taxon>
        <taxon>eudicotyledons</taxon>
        <taxon>Gunneridae</taxon>
        <taxon>Pentapetalae</taxon>
        <taxon>rosids</taxon>
        <taxon>malvids</taxon>
        <taxon>Malvales</taxon>
        <taxon>Malvaceae</taxon>
        <taxon>Malvoideae</taxon>
        <taxon>Hibiscus</taxon>
    </lineage>
</organism>
<name>A0ABR2BU71_9ROSI</name>
<keyword evidence="2" id="KW-1185">Reference proteome</keyword>
<evidence type="ECO:0000313" key="2">
    <source>
        <dbReference type="Proteomes" id="UP001472677"/>
    </source>
</evidence>
<dbReference type="EMBL" id="JBBPBM010000084">
    <property type="protein sequence ID" value="KAK8510643.1"/>
    <property type="molecule type" value="Genomic_DNA"/>
</dbReference>
<reference evidence="1 2" key="1">
    <citation type="journal article" date="2024" name="G3 (Bethesda)">
        <title>Genome assembly of Hibiscus sabdariffa L. provides insights into metabolisms of medicinal natural products.</title>
        <authorList>
            <person name="Kim T."/>
        </authorList>
    </citation>
    <scope>NUCLEOTIDE SEQUENCE [LARGE SCALE GENOMIC DNA]</scope>
    <source>
        <strain evidence="1">TK-2024</strain>
        <tissue evidence="1">Old leaves</tissue>
    </source>
</reference>
<protein>
    <submittedName>
        <fullName evidence="1">Uncharacterized protein</fullName>
    </submittedName>
</protein>
<proteinExistence type="predicted"/>
<accession>A0ABR2BU71</accession>
<gene>
    <name evidence="1" type="ORF">V6N12_055570</name>
</gene>
<comment type="caution">
    <text evidence="1">The sequence shown here is derived from an EMBL/GenBank/DDBJ whole genome shotgun (WGS) entry which is preliminary data.</text>
</comment>
<evidence type="ECO:0000313" key="1">
    <source>
        <dbReference type="EMBL" id="KAK8510643.1"/>
    </source>
</evidence>